<protein>
    <submittedName>
        <fullName evidence="1">Uncharacterized protein</fullName>
    </submittedName>
</protein>
<keyword evidence="2" id="KW-1185">Reference proteome</keyword>
<comment type="caution">
    <text evidence="1">The sequence shown here is derived from an EMBL/GenBank/DDBJ whole genome shotgun (WGS) entry which is preliminary data.</text>
</comment>
<evidence type="ECO:0000313" key="2">
    <source>
        <dbReference type="Proteomes" id="UP000278440"/>
    </source>
</evidence>
<proteinExistence type="predicted"/>
<reference evidence="1 2" key="1">
    <citation type="submission" date="2018-10" db="EMBL/GenBank/DDBJ databases">
        <title>Sequencing the genomes of 1000 actinobacteria strains.</title>
        <authorList>
            <person name="Klenk H.-P."/>
        </authorList>
    </citation>
    <scope>NUCLEOTIDE SEQUENCE [LARGE SCALE GENOMIC DNA]</scope>
    <source>
        <strain evidence="1 2">DSM 44267</strain>
    </source>
</reference>
<sequence>MTYVPNALLSRLVGDRLVAVTFVLDDYLQLQFDAADMNVDAWPRVTHVDRTWTAVDLGYADSLRHLCGATVTSTSERAGDGLRITFDTGEIHIDPTRDEVHVEVAVLTLRPEPGSRHPGEWMCWRVGEDSFEHLR</sequence>
<dbReference type="RefSeq" id="WP_121029985.1">
    <property type="nucleotide sequence ID" value="NZ_RBXT01000001.1"/>
</dbReference>
<gene>
    <name evidence="1" type="ORF">DFJ68_0014</name>
</gene>
<dbReference type="Proteomes" id="UP000278440">
    <property type="component" value="Unassembled WGS sequence"/>
</dbReference>
<dbReference type="EMBL" id="RBXT01000001">
    <property type="protein sequence ID" value="RKT76619.1"/>
    <property type="molecule type" value="Genomic_DNA"/>
</dbReference>
<dbReference type="AlphaFoldDB" id="A0A495XSQ9"/>
<accession>A0A495XSQ9</accession>
<dbReference type="OrthoDB" id="3428371at2"/>
<organism evidence="1 2">
    <name type="scientific">Terracoccus luteus</name>
    <dbReference type="NCBI Taxonomy" id="53356"/>
    <lineage>
        <taxon>Bacteria</taxon>
        <taxon>Bacillati</taxon>
        <taxon>Actinomycetota</taxon>
        <taxon>Actinomycetes</taxon>
        <taxon>Micrococcales</taxon>
        <taxon>Intrasporangiaceae</taxon>
        <taxon>Terracoccus</taxon>
    </lineage>
</organism>
<name>A0A495XSQ9_9MICO</name>
<evidence type="ECO:0000313" key="1">
    <source>
        <dbReference type="EMBL" id="RKT76619.1"/>
    </source>
</evidence>